<dbReference type="RefSeq" id="WP_184938757.1">
    <property type="nucleotide sequence ID" value="NZ_JACHJV010000001.1"/>
</dbReference>
<gene>
    <name evidence="10" type="ORF">FHR34_005036</name>
</gene>
<evidence type="ECO:0000313" key="11">
    <source>
        <dbReference type="Proteomes" id="UP000540506"/>
    </source>
</evidence>
<accession>A0A7W7R613</accession>
<feature type="compositionally biased region" description="Polar residues" evidence="6">
    <location>
        <begin position="52"/>
        <end position="75"/>
    </location>
</feature>
<dbReference type="Proteomes" id="UP000540506">
    <property type="component" value="Unassembled WGS sequence"/>
</dbReference>
<feature type="chain" id="PRO_5031078381" description="Peptidase S8/S53 domain-containing protein" evidence="8">
    <location>
        <begin position="27"/>
        <end position="437"/>
    </location>
</feature>
<dbReference type="Pfam" id="PF00082">
    <property type="entry name" value="Peptidase_S8"/>
    <property type="match status" value="1"/>
</dbReference>
<organism evidence="10 11">
    <name type="scientific">Kitasatospora kifunensis</name>
    <name type="common">Streptomyces kifunensis</name>
    <dbReference type="NCBI Taxonomy" id="58351"/>
    <lineage>
        <taxon>Bacteria</taxon>
        <taxon>Bacillati</taxon>
        <taxon>Actinomycetota</taxon>
        <taxon>Actinomycetes</taxon>
        <taxon>Kitasatosporales</taxon>
        <taxon>Streptomycetaceae</taxon>
        <taxon>Kitasatospora</taxon>
    </lineage>
</organism>
<comment type="caution">
    <text evidence="10">The sequence shown here is derived from an EMBL/GenBank/DDBJ whole genome shotgun (WGS) entry which is preliminary data.</text>
</comment>
<keyword evidence="8" id="KW-0732">Signal</keyword>
<comment type="similarity">
    <text evidence="1 5">Belongs to the peptidase S8 family.</text>
</comment>
<feature type="transmembrane region" description="Helical" evidence="7">
    <location>
        <begin position="396"/>
        <end position="417"/>
    </location>
</feature>
<evidence type="ECO:0000256" key="2">
    <source>
        <dbReference type="ARBA" id="ARBA00022670"/>
    </source>
</evidence>
<evidence type="ECO:0000256" key="7">
    <source>
        <dbReference type="SAM" id="Phobius"/>
    </source>
</evidence>
<dbReference type="PRINTS" id="PR00723">
    <property type="entry name" value="SUBTILISIN"/>
</dbReference>
<evidence type="ECO:0000256" key="8">
    <source>
        <dbReference type="SAM" id="SignalP"/>
    </source>
</evidence>
<dbReference type="InterPro" id="IPR036852">
    <property type="entry name" value="Peptidase_S8/S53_dom_sf"/>
</dbReference>
<dbReference type="AlphaFoldDB" id="A0A7W7R613"/>
<dbReference type="InterPro" id="IPR050131">
    <property type="entry name" value="Peptidase_S8_subtilisin-like"/>
</dbReference>
<feature type="domain" description="Peptidase S8/S53" evidence="9">
    <location>
        <begin position="93"/>
        <end position="350"/>
    </location>
</feature>
<evidence type="ECO:0000313" key="10">
    <source>
        <dbReference type="EMBL" id="MBB4926043.1"/>
    </source>
</evidence>
<feature type="region of interest" description="Disordered" evidence="6">
    <location>
        <begin position="26"/>
        <end position="75"/>
    </location>
</feature>
<dbReference type="GO" id="GO:0004252">
    <property type="term" value="F:serine-type endopeptidase activity"/>
    <property type="evidence" value="ECO:0007669"/>
    <property type="project" value="InterPro"/>
</dbReference>
<comment type="caution">
    <text evidence="5">Lacks conserved residue(s) required for the propagation of feature annotation.</text>
</comment>
<keyword evidence="7" id="KW-0812">Transmembrane</keyword>
<keyword evidence="7" id="KW-0472">Membrane</keyword>
<evidence type="ECO:0000256" key="6">
    <source>
        <dbReference type="SAM" id="MobiDB-lite"/>
    </source>
</evidence>
<evidence type="ECO:0000259" key="9">
    <source>
        <dbReference type="Pfam" id="PF00082"/>
    </source>
</evidence>
<keyword evidence="7" id="KW-1133">Transmembrane helix</keyword>
<keyword evidence="11" id="KW-1185">Reference proteome</keyword>
<dbReference type="GO" id="GO:0006508">
    <property type="term" value="P:proteolysis"/>
    <property type="evidence" value="ECO:0007669"/>
    <property type="project" value="UniProtKB-KW"/>
</dbReference>
<dbReference type="PANTHER" id="PTHR43806">
    <property type="entry name" value="PEPTIDASE S8"/>
    <property type="match status" value="1"/>
</dbReference>
<keyword evidence="4" id="KW-0720">Serine protease</keyword>
<keyword evidence="3" id="KW-0378">Hydrolase</keyword>
<evidence type="ECO:0000256" key="3">
    <source>
        <dbReference type="ARBA" id="ARBA00022801"/>
    </source>
</evidence>
<feature type="signal peptide" evidence="8">
    <location>
        <begin position="1"/>
        <end position="26"/>
    </location>
</feature>
<name>A0A7W7R613_KITKI</name>
<feature type="compositionally biased region" description="Low complexity" evidence="6">
    <location>
        <begin position="26"/>
        <end position="44"/>
    </location>
</feature>
<dbReference type="SUPFAM" id="SSF52743">
    <property type="entry name" value="Subtilisin-like"/>
    <property type="match status" value="1"/>
</dbReference>
<dbReference type="Gene3D" id="3.40.50.200">
    <property type="entry name" value="Peptidase S8/S53 domain"/>
    <property type="match status" value="1"/>
</dbReference>
<protein>
    <recommendedName>
        <fullName evidence="9">Peptidase S8/S53 domain-containing protein</fullName>
    </recommendedName>
</protein>
<dbReference type="EMBL" id="JACHJV010000001">
    <property type="protein sequence ID" value="MBB4926043.1"/>
    <property type="molecule type" value="Genomic_DNA"/>
</dbReference>
<dbReference type="PROSITE" id="PS51892">
    <property type="entry name" value="SUBTILASE"/>
    <property type="match status" value="1"/>
</dbReference>
<proteinExistence type="inferred from homology"/>
<dbReference type="InterPro" id="IPR000209">
    <property type="entry name" value="Peptidase_S8/S53_dom"/>
</dbReference>
<evidence type="ECO:0000256" key="5">
    <source>
        <dbReference type="PROSITE-ProRule" id="PRU01240"/>
    </source>
</evidence>
<dbReference type="PANTHER" id="PTHR43806:SF11">
    <property type="entry name" value="CEREVISIN-RELATED"/>
    <property type="match status" value="1"/>
</dbReference>
<sequence length="437" mass="42357">MKRVKRSGAVAVLVGGLLLPSGAALAAGPGASPVPSGSASAAPGDTLPGVTQLLTSQNGQAPGCLTPSTKNTQATPWSQTFLRPDQAWSLSQGAGVTVAVLGSGVADGSGLLTGRLDDAAKLPGGGDPTQDCVGHGSFLAGLIGADHRGDTGFAGLAPRARILAVGVTDNTGASSADLLANGIKAAGDKGARVIDVGVTLPAGSDALAAAVRDAVGKGALIVAPAAPDAAPQTQVGSSPPPPAPVYPAAYPQVLAVRDLAPGGTLAQGSTPVGGRVDLSAPGDAVMSVGPAAGGYYTGAGASFATAFVAGSAALALGYRPDLTETQLAHRLEATAYRMGGALPDPQFGYGSVDPVAAVTAVLPQEHPAPSSAAATAAPAKLAMPPARPASTAPSQAVTVALAALGVIALTALAAVVVPRGRARGWQPPKAGVEREFG</sequence>
<keyword evidence="2" id="KW-0645">Protease</keyword>
<evidence type="ECO:0000256" key="4">
    <source>
        <dbReference type="ARBA" id="ARBA00022825"/>
    </source>
</evidence>
<evidence type="ECO:0000256" key="1">
    <source>
        <dbReference type="ARBA" id="ARBA00011073"/>
    </source>
</evidence>
<dbReference type="InterPro" id="IPR015500">
    <property type="entry name" value="Peptidase_S8_subtilisin-rel"/>
</dbReference>
<reference evidence="10 11" key="1">
    <citation type="submission" date="2020-08" db="EMBL/GenBank/DDBJ databases">
        <title>Sequencing the genomes of 1000 actinobacteria strains.</title>
        <authorList>
            <person name="Klenk H.-P."/>
        </authorList>
    </citation>
    <scope>NUCLEOTIDE SEQUENCE [LARGE SCALE GENOMIC DNA]</scope>
    <source>
        <strain evidence="10 11">DSM 41654</strain>
    </source>
</reference>